<dbReference type="AlphaFoldDB" id="A0ABD1QIJ2"/>
<dbReference type="EMBL" id="JBFOLK010000011">
    <property type="protein sequence ID" value="KAL2476046.1"/>
    <property type="molecule type" value="Genomic_DNA"/>
</dbReference>
<accession>A0ABD1QIJ2</accession>
<dbReference type="Proteomes" id="UP001604336">
    <property type="component" value="Unassembled WGS sequence"/>
</dbReference>
<evidence type="ECO:0000313" key="1">
    <source>
        <dbReference type="EMBL" id="KAL2476046.1"/>
    </source>
</evidence>
<name>A0ABD1QIJ2_9LAMI</name>
<comment type="caution">
    <text evidence="1">The sequence shown here is derived from an EMBL/GenBank/DDBJ whole genome shotgun (WGS) entry which is preliminary data.</text>
</comment>
<keyword evidence="2" id="KW-1185">Reference proteome</keyword>
<evidence type="ECO:0000313" key="2">
    <source>
        <dbReference type="Proteomes" id="UP001604336"/>
    </source>
</evidence>
<organism evidence="1 2">
    <name type="scientific">Abeliophyllum distichum</name>
    <dbReference type="NCBI Taxonomy" id="126358"/>
    <lineage>
        <taxon>Eukaryota</taxon>
        <taxon>Viridiplantae</taxon>
        <taxon>Streptophyta</taxon>
        <taxon>Embryophyta</taxon>
        <taxon>Tracheophyta</taxon>
        <taxon>Spermatophyta</taxon>
        <taxon>Magnoliopsida</taxon>
        <taxon>eudicotyledons</taxon>
        <taxon>Gunneridae</taxon>
        <taxon>Pentapetalae</taxon>
        <taxon>asterids</taxon>
        <taxon>lamiids</taxon>
        <taxon>Lamiales</taxon>
        <taxon>Oleaceae</taxon>
        <taxon>Forsythieae</taxon>
        <taxon>Abeliophyllum</taxon>
    </lineage>
</organism>
<protein>
    <submittedName>
        <fullName evidence="1">Uncharacterized protein</fullName>
    </submittedName>
</protein>
<proteinExistence type="predicted"/>
<gene>
    <name evidence="1" type="ORF">Adt_36782</name>
</gene>
<sequence>MNLLDPPSHGITYGLFPRVWQPPRVLFLPEKRPFVHCEKKKKKGEKRRESSARRCCWFSAQRSPALLFRVVGAGRSRSLGRDSQLEFWAGSREMNWAGTKRFGLLI</sequence>
<reference evidence="2" key="1">
    <citation type="submission" date="2024-07" db="EMBL/GenBank/DDBJ databases">
        <title>Two chromosome-level genome assemblies of Korean endemic species Abeliophyllum distichum and Forsythia ovata (Oleaceae).</title>
        <authorList>
            <person name="Jang H."/>
        </authorList>
    </citation>
    <scope>NUCLEOTIDE SEQUENCE [LARGE SCALE GENOMIC DNA]</scope>
</reference>